<dbReference type="EMBL" id="FOCC01000002">
    <property type="protein sequence ID" value="SEM39892.1"/>
    <property type="molecule type" value="Genomic_DNA"/>
</dbReference>
<name>A0ABY1A9J6_9LACO</name>
<organism evidence="9 10">
    <name type="scientific">Ligilactobacillus ruminis</name>
    <dbReference type="NCBI Taxonomy" id="1623"/>
    <lineage>
        <taxon>Bacteria</taxon>
        <taxon>Bacillati</taxon>
        <taxon>Bacillota</taxon>
        <taxon>Bacilli</taxon>
        <taxon>Lactobacillales</taxon>
        <taxon>Lactobacillaceae</taxon>
        <taxon>Ligilactobacillus</taxon>
    </lineage>
</organism>
<evidence type="ECO:0000256" key="4">
    <source>
        <dbReference type="ARBA" id="ARBA00022475"/>
    </source>
</evidence>
<dbReference type="PANTHER" id="PTHR30269:SF0">
    <property type="entry name" value="MEMBRANE TRANSPORTER PROTEIN YFCA-RELATED"/>
    <property type="match status" value="1"/>
</dbReference>
<feature type="transmembrane region" description="Helical" evidence="8">
    <location>
        <begin position="140"/>
        <end position="170"/>
    </location>
</feature>
<dbReference type="InterPro" id="IPR002781">
    <property type="entry name" value="TM_pro_TauE-like"/>
</dbReference>
<keyword evidence="4 8" id="KW-1003">Cell membrane</keyword>
<evidence type="ECO:0000256" key="8">
    <source>
        <dbReference type="RuleBase" id="RU363041"/>
    </source>
</evidence>
<evidence type="ECO:0000256" key="5">
    <source>
        <dbReference type="ARBA" id="ARBA00022692"/>
    </source>
</evidence>
<accession>A0ABY1A9J6</accession>
<keyword evidence="3" id="KW-0813">Transport</keyword>
<comment type="caution">
    <text evidence="9">The sequence shown here is derived from an EMBL/GenBank/DDBJ whole genome shotgun (WGS) entry which is preliminary data.</text>
</comment>
<feature type="transmembrane region" description="Helical" evidence="8">
    <location>
        <begin position="235"/>
        <end position="253"/>
    </location>
</feature>
<protein>
    <recommendedName>
        <fullName evidence="8">Probable membrane transporter protein</fullName>
    </recommendedName>
</protein>
<evidence type="ECO:0000256" key="1">
    <source>
        <dbReference type="ARBA" id="ARBA00004651"/>
    </source>
</evidence>
<feature type="transmembrane region" description="Helical" evidence="8">
    <location>
        <begin position="12"/>
        <end position="35"/>
    </location>
</feature>
<evidence type="ECO:0000256" key="6">
    <source>
        <dbReference type="ARBA" id="ARBA00022989"/>
    </source>
</evidence>
<dbReference type="Proteomes" id="UP000182089">
    <property type="component" value="Unassembled WGS sequence"/>
</dbReference>
<sequence>MHLIIFNLELIVVGLLAGIVSTAAGLASLVSYPALLMLGLSPVMANVTNTFGTITSSFSSVITSLPELKKSVKQLLYLIPITFIGAIMGSLLLFMLPGKTFQNLVPLFMLLAAFMLLKPGKKAPAEGEFVKIEPSFLKKALSFGGIFIVSIYQGYFGAGSGALLLALMMVIYSDKTFAENNALKNASAGLTNVISIIIYATKTTILWGYVLPMAIGFFVGGILGPMIARRVPQKIMKTIVGLGAILLAIVLFFRNH</sequence>
<evidence type="ECO:0000313" key="10">
    <source>
        <dbReference type="Proteomes" id="UP000182089"/>
    </source>
</evidence>
<gene>
    <name evidence="9" type="ORF">SAMN05216431_10272</name>
</gene>
<feature type="transmembrane region" description="Helical" evidence="8">
    <location>
        <begin position="206"/>
        <end position="228"/>
    </location>
</feature>
<reference evidence="9 10" key="1">
    <citation type="submission" date="2016-10" db="EMBL/GenBank/DDBJ databases">
        <authorList>
            <person name="Varghese N."/>
            <person name="Submissions S."/>
        </authorList>
    </citation>
    <scope>NUCLEOTIDE SEQUENCE [LARGE SCALE GENOMIC DNA]</scope>
    <source>
        <strain evidence="9 10">WC1T17</strain>
    </source>
</reference>
<dbReference type="Pfam" id="PF01925">
    <property type="entry name" value="TauE"/>
    <property type="match status" value="1"/>
</dbReference>
<proteinExistence type="inferred from homology"/>
<evidence type="ECO:0000256" key="2">
    <source>
        <dbReference type="ARBA" id="ARBA00009142"/>
    </source>
</evidence>
<keyword evidence="5 8" id="KW-0812">Transmembrane</keyword>
<evidence type="ECO:0000313" key="9">
    <source>
        <dbReference type="EMBL" id="SEM39892.1"/>
    </source>
</evidence>
<dbReference type="PANTHER" id="PTHR30269">
    <property type="entry name" value="TRANSMEMBRANE PROTEIN YFCA"/>
    <property type="match status" value="1"/>
</dbReference>
<evidence type="ECO:0000256" key="7">
    <source>
        <dbReference type="ARBA" id="ARBA00023136"/>
    </source>
</evidence>
<keyword evidence="7 8" id="KW-0472">Membrane</keyword>
<dbReference type="InterPro" id="IPR052017">
    <property type="entry name" value="TSUP"/>
</dbReference>
<comment type="similarity">
    <text evidence="2 8">Belongs to the 4-toluene sulfonate uptake permease (TSUP) (TC 2.A.102) family.</text>
</comment>
<feature type="transmembrane region" description="Helical" evidence="8">
    <location>
        <begin position="75"/>
        <end position="96"/>
    </location>
</feature>
<keyword evidence="6 8" id="KW-1133">Transmembrane helix</keyword>
<evidence type="ECO:0000256" key="3">
    <source>
        <dbReference type="ARBA" id="ARBA00022448"/>
    </source>
</evidence>
<comment type="subcellular location">
    <subcellularLocation>
        <location evidence="1 8">Cell membrane</location>
        <topology evidence="1 8">Multi-pass membrane protein</topology>
    </subcellularLocation>
</comment>